<organism evidence="1 2">
    <name type="scientific">Dermacentor silvarum</name>
    <name type="common">Tick</name>
    <dbReference type="NCBI Taxonomy" id="543639"/>
    <lineage>
        <taxon>Eukaryota</taxon>
        <taxon>Metazoa</taxon>
        <taxon>Ecdysozoa</taxon>
        <taxon>Arthropoda</taxon>
        <taxon>Chelicerata</taxon>
        <taxon>Arachnida</taxon>
        <taxon>Acari</taxon>
        <taxon>Parasitiformes</taxon>
        <taxon>Ixodida</taxon>
        <taxon>Ixodoidea</taxon>
        <taxon>Ixodidae</taxon>
        <taxon>Rhipicephalinae</taxon>
        <taxon>Dermacentor</taxon>
    </lineage>
</organism>
<evidence type="ECO:0000313" key="2">
    <source>
        <dbReference type="Proteomes" id="UP000821865"/>
    </source>
</evidence>
<dbReference type="EMBL" id="CM023470">
    <property type="protein sequence ID" value="KAH7977783.1"/>
    <property type="molecule type" value="Genomic_DNA"/>
</dbReference>
<proteinExistence type="predicted"/>
<dbReference type="Proteomes" id="UP000821865">
    <property type="component" value="Chromosome 1"/>
</dbReference>
<name>A0ACB8DTS2_DERSI</name>
<reference evidence="1" key="1">
    <citation type="submission" date="2020-05" db="EMBL/GenBank/DDBJ databases">
        <title>Large-scale comparative analyses of tick genomes elucidate their genetic diversity and vector capacities.</title>
        <authorList>
            <person name="Jia N."/>
            <person name="Wang J."/>
            <person name="Shi W."/>
            <person name="Du L."/>
            <person name="Sun Y."/>
            <person name="Zhan W."/>
            <person name="Jiang J."/>
            <person name="Wang Q."/>
            <person name="Zhang B."/>
            <person name="Ji P."/>
            <person name="Sakyi L.B."/>
            <person name="Cui X."/>
            <person name="Yuan T."/>
            <person name="Jiang B."/>
            <person name="Yang W."/>
            <person name="Lam T.T.-Y."/>
            <person name="Chang Q."/>
            <person name="Ding S."/>
            <person name="Wang X."/>
            <person name="Zhu J."/>
            <person name="Ruan X."/>
            <person name="Zhao L."/>
            <person name="Wei J."/>
            <person name="Que T."/>
            <person name="Du C."/>
            <person name="Cheng J."/>
            <person name="Dai P."/>
            <person name="Han X."/>
            <person name="Huang E."/>
            <person name="Gao Y."/>
            <person name="Liu J."/>
            <person name="Shao H."/>
            <person name="Ye R."/>
            <person name="Li L."/>
            <person name="Wei W."/>
            <person name="Wang X."/>
            <person name="Wang C."/>
            <person name="Yang T."/>
            <person name="Huo Q."/>
            <person name="Li W."/>
            <person name="Guo W."/>
            <person name="Chen H."/>
            <person name="Zhou L."/>
            <person name="Ni X."/>
            <person name="Tian J."/>
            <person name="Zhou Y."/>
            <person name="Sheng Y."/>
            <person name="Liu T."/>
            <person name="Pan Y."/>
            <person name="Xia L."/>
            <person name="Li J."/>
            <person name="Zhao F."/>
            <person name="Cao W."/>
        </authorList>
    </citation>
    <scope>NUCLEOTIDE SEQUENCE</scope>
    <source>
        <strain evidence="1">Dsil-2018</strain>
    </source>
</reference>
<evidence type="ECO:0000313" key="1">
    <source>
        <dbReference type="EMBL" id="KAH7977783.1"/>
    </source>
</evidence>
<protein>
    <submittedName>
        <fullName evidence="1">Uncharacterized protein</fullName>
    </submittedName>
</protein>
<gene>
    <name evidence="1" type="ORF">HPB49_003579</name>
</gene>
<keyword evidence="2" id="KW-1185">Reference proteome</keyword>
<accession>A0ACB8DTS2</accession>
<sequence>MMSSLVLFPTQPEGRTVAQQEDEMRALMQRLREMRSSRKRELRRLRSEEADLCHTLEEPEFAFGNEGSLPSQEELNELRERLHALKHEKALRTYKFRALQRERVAQLHLVGAVPDTQFEREIVDSPETFIISLRNLEKAAAYLQKLKELANARREEITALMKELNIFWDRLDVPEEQQLGHPTGLAAEVIDTLKELANARREEITALMKELNIFWDRLDVPEEQQLGHPTGLAAEVIDTLKELANARREEITALMKELNIFWDRLDVPEEQQLRHPTGLAAEVIDTLEQEMHSHLKNYRGSKQEVFNCWGDKFFGRITAQNEANSLQKEQEQLARAVLMVESPDFPGTTWFGRFRPCSSQLRLKEPGRYVGRTICPSTATGSKYTHKKESEKLLNDSFACICCLI</sequence>
<comment type="caution">
    <text evidence="1">The sequence shown here is derived from an EMBL/GenBank/DDBJ whole genome shotgun (WGS) entry which is preliminary data.</text>
</comment>